<keyword evidence="9" id="KW-0067">ATP-binding</keyword>
<dbReference type="SUPFAM" id="SSF81665">
    <property type="entry name" value="Calcium ATPase, transmembrane domain M"/>
    <property type="match status" value="1"/>
</dbReference>
<dbReference type="GO" id="GO:0012505">
    <property type="term" value="C:endomembrane system"/>
    <property type="evidence" value="ECO:0007669"/>
    <property type="project" value="UniProtKB-SubCell"/>
</dbReference>
<accession>A0A485KYX1</accession>
<dbReference type="EMBL" id="CAADRA010005449">
    <property type="protein sequence ID" value="VFT89942.1"/>
    <property type="molecule type" value="Genomic_DNA"/>
</dbReference>
<evidence type="ECO:0000256" key="14">
    <source>
        <dbReference type="ARBA" id="ARBA00023136"/>
    </source>
</evidence>
<evidence type="ECO:0000256" key="5">
    <source>
        <dbReference type="ARBA" id="ARBA00022692"/>
    </source>
</evidence>
<proteinExistence type="predicted"/>
<evidence type="ECO:0000313" key="19">
    <source>
        <dbReference type="Proteomes" id="UP000332933"/>
    </source>
</evidence>
<evidence type="ECO:0000259" key="16">
    <source>
        <dbReference type="SMART" id="SM00831"/>
    </source>
</evidence>
<dbReference type="InterPro" id="IPR023214">
    <property type="entry name" value="HAD_sf"/>
</dbReference>
<feature type="domain" description="Cation-transporting P-type ATPase N-terminal" evidence="16">
    <location>
        <begin position="84"/>
        <end position="160"/>
    </location>
</feature>
<dbReference type="EC" id="7.2.2.10" evidence="2"/>
<dbReference type="EMBL" id="VJMH01005428">
    <property type="protein sequence ID" value="KAF0696122.1"/>
    <property type="molecule type" value="Genomic_DNA"/>
</dbReference>
<dbReference type="AlphaFoldDB" id="A0A485KYX1"/>
<feature type="transmembrane region" description="Helical" evidence="15">
    <location>
        <begin position="167"/>
        <end position="187"/>
    </location>
</feature>
<dbReference type="PANTHER" id="PTHR24093">
    <property type="entry name" value="CATION TRANSPORTING ATPASE"/>
    <property type="match status" value="1"/>
</dbReference>
<dbReference type="InterPro" id="IPR023299">
    <property type="entry name" value="ATPase_P-typ_cyto_dom_N"/>
</dbReference>
<evidence type="ECO:0000256" key="9">
    <source>
        <dbReference type="ARBA" id="ARBA00022840"/>
    </source>
</evidence>
<dbReference type="Pfam" id="PF00689">
    <property type="entry name" value="Cation_ATPase_C"/>
    <property type="match status" value="1"/>
</dbReference>
<keyword evidence="6" id="KW-0479">Metal-binding</keyword>
<evidence type="ECO:0000256" key="2">
    <source>
        <dbReference type="ARBA" id="ARBA00012790"/>
    </source>
</evidence>
<dbReference type="CDD" id="cd02081">
    <property type="entry name" value="P-type_ATPase_Ca_PMCA-like"/>
    <property type="match status" value="1"/>
</dbReference>
<keyword evidence="12 15" id="KW-1133">Transmembrane helix</keyword>
<keyword evidence="13" id="KW-0406">Ion transport</keyword>
<dbReference type="SUPFAM" id="SSF81653">
    <property type="entry name" value="Calcium ATPase, transduction domain A"/>
    <property type="match status" value="1"/>
</dbReference>
<dbReference type="Gene3D" id="3.40.1110.10">
    <property type="entry name" value="Calcium-transporting ATPase, cytoplasmic domain N"/>
    <property type="match status" value="1"/>
</dbReference>
<dbReference type="InterPro" id="IPR001757">
    <property type="entry name" value="P_typ_ATPase"/>
</dbReference>
<evidence type="ECO:0000256" key="1">
    <source>
        <dbReference type="ARBA" id="ARBA00004127"/>
    </source>
</evidence>
<evidence type="ECO:0000256" key="12">
    <source>
        <dbReference type="ARBA" id="ARBA00022989"/>
    </source>
</evidence>
<dbReference type="Gene3D" id="3.40.50.1000">
    <property type="entry name" value="HAD superfamily/HAD-like"/>
    <property type="match status" value="1"/>
</dbReference>
<feature type="transmembrane region" description="Helical" evidence="15">
    <location>
        <begin position="1011"/>
        <end position="1029"/>
    </location>
</feature>
<dbReference type="SFLD" id="SFLDF00027">
    <property type="entry name" value="p-type_atpase"/>
    <property type="match status" value="1"/>
</dbReference>
<evidence type="ECO:0000256" key="6">
    <source>
        <dbReference type="ARBA" id="ARBA00022723"/>
    </source>
</evidence>
<dbReference type="SFLD" id="SFLDG00002">
    <property type="entry name" value="C1.7:_P-type_atpase_like"/>
    <property type="match status" value="1"/>
</dbReference>
<dbReference type="InterPro" id="IPR004014">
    <property type="entry name" value="ATPase_P-typ_cation-transptr_N"/>
</dbReference>
<dbReference type="PANTHER" id="PTHR24093:SF369">
    <property type="entry name" value="CALCIUM-TRANSPORTING ATPASE"/>
    <property type="match status" value="1"/>
</dbReference>
<keyword evidence="3" id="KW-0813">Transport</keyword>
<comment type="subcellular location">
    <subcellularLocation>
        <location evidence="1">Endomembrane system</location>
        <topology evidence="1">Multi-pass membrane protein</topology>
    </subcellularLocation>
</comment>
<name>A0A485KYX1_9STRA</name>
<evidence type="ECO:0000256" key="7">
    <source>
        <dbReference type="ARBA" id="ARBA00022741"/>
    </source>
</evidence>
<dbReference type="InterPro" id="IPR059000">
    <property type="entry name" value="ATPase_P-type_domA"/>
</dbReference>
<dbReference type="GO" id="GO:0005524">
    <property type="term" value="F:ATP binding"/>
    <property type="evidence" value="ECO:0007669"/>
    <property type="project" value="UniProtKB-KW"/>
</dbReference>
<dbReference type="PRINTS" id="PR00121">
    <property type="entry name" value="NAKATPASE"/>
</dbReference>
<keyword evidence="4" id="KW-0109">Calcium transport</keyword>
<evidence type="ECO:0000256" key="13">
    <source>
        <dbReference type="ARBA" id="ARBA00023065"/>
    </source>
</evidence>
<evidence type="ECO:0000256" key="10">
    <source>
        <dbReference type="ARBA" id="ARBA00022842"/>
    </source>
</evidence>
<dbReference type="InterPro" id="IPR008250">
    <property type="entry name" value="ATPase_P-typ_transduc_dom_A_sf"/>
</dbReference>
<dbReference type="PRINTS" id="PR00119">
    <property type="entry name" value="CATATPASE"/>
</dbReference>
<feature type="transmembrane region" description="Helical" evidence="15">
    <location>
        <begin position="803"/>
        <end position="821"/>
    </location>
</feature>
<dbReference type="InterPro" id="IPR036412">
    <property type="entry name" value="HAD-like_sf"/>
</dbReference>
<dbReference type="GO" id="GO:0005388">
    <property type="term" value="F:P-type calcium transporter activity"/>
    <property type="evidence" value="ECO:0007669"/>
    <property type="project" value="UniProtKB-EC"/>
</dbReference>
<reference evidence="18 19" key="1">
    <citation type="submission" date="2019-03" db="EMBL/GenBank/DDBJ databases">
        <authorList>
            <person name="Gaulin E."/>
            <person name="Dumas B."/>
        </authorList>
    </citation>
    <scope>NUCLEOTIDE SEQUENCE [LARGE SCALE GENOMIC DNA]</scope>
    <source>
        <strain evidence="18">CBS 568.67</strain>
    </source>
</reference>
<dbReference type="Pfam" id="PF13246">
    <property type="entry name" value="Cation_ATPase"/>
    <property type="match status" value="1"/>
</dbReference>
<dbReference type="SUPFAM" id="SSF81660">
    <property type="entry name" value="Metal cation-transporting ATPase, ATP-binding domain N"/>
    <property type="match status" value="1"/>
</dbReference>
<organism evidence="18 19">
    <name type="scientific">Aphanomyces stellatus</name>
    <dbReference type="NCBI Taxonomy" id="120398"/>
    <lineage>
        <taxon>Eukaryota</taxon>
        <taxon>Sar</taxon>
        <taxon>Stramenopiles</taxon>
        <taxon>Oomycota</taxon>
        <taxon>Saprolegniomycetes</taxon>
        <taxon>Saprolegniales</taxon>
        <taxon>Verrucalvaceae</taxon>
        <taxon>Aphanomyces</taxon>
    </lineage>
</organism>
<dbReference type="SFLD" id="SFLDS00003">
    <property type="entry name" value="Haloacid_Dehalogenase"/>
    <property type="match status" value="1"/>
</dbReference>
<evidence type="ECO:0000313" key="17">
    <source>
        <dbReference type="EMBL" id="KAF0696122.1"/>
    </source>
</evidence>
<dbReference type="NCBIfam" id="TIGR01494">
    <property type="entry name" value="ATPase_P-type"/>
    <property type="match status" value="2"/>
</dbReference>
<keyword evidence="14 15" id="KW-0472">Membrane</keyword>
<dbReference type="FunFam" id="3.40.50.1000:FF:000018">
    <property type="entry name" value="Calcium-transporting ATPase"/>
    <property type="match status" value="1"/>
</dbReference>
<dbReference type="Gene3D" id="1.20.1110.10">
    <property type="entry name" value="Calcium-transporting ATPase, transmembrane domain"/>
    <property type="match status" value="1"/>
</dbReference>
<evidence type="ECO:0000256" key="8">
    <source>
        <dbReference type="ARBA" id="ARBA00022837"/>
    </source>
</evidence>
<keyword evidence="7" id="KW-0547">Nucleotide-binding</keyword>
<keyword evidence="5 15" id="KW-0812">Transmembrane</keyword>
<feature type="transmembrane region" description="Helical" evidence="15">
    <location>
        <begin position="143"/>
        <end position="161"/>
    </location>
</feature>
<evidence type="ECO:0000256" key="4">
    <source>
        <dbReference type="ARBA" id="ARBA00022568"/>
    </source>
</evidence>
<dbReference type="GO" id="GO:0005886">
    <property type="term" value="C:plasma membrane"/>
    <property type="evidence" value="ECO:0007669"/>
    <property type="project" value="TreeGrafter"/>
</dbReference>
<dbReference type="InterPro" id="IPR006068">
    <property type="entry name" value="ATPase_P-typ_cation-transptr_C"/>
</dbReference>
<evidence type="ECO:0000313" key="18">
    <source>
        <dbReference type="EMBL" id="VFT89942.1"/>
    </source>
</evidence>
<keyword evidence="10" id="KW-0460">Magnesium</keyword>
<dbReference type="GO" id="GO:0046872">
    <property type="term" value="F:metal ion binding"/>
    <property type="evidence" value="ECO:0007669"/>
    <property type="project" value="UniProtKB-KW"/>
</dbReference>
<keyword evidence="8" id="KW-0106">Calcium</keyword>
<dbReference type="InterPro" id="IPR018303">
    <property type="entry name" value="ATPase_P-typ_P_site"/>
</dbReference>
<dbReference type="FunFam" id="2.70.150.10:FF:000029">
    <property type="entry name" value="Calcium-transporting ATPase"/>
    <property type="match status" value="1"/>
</dbReference>
<dbReference type="Proteomes" id="UP000332933">
    <property type="component" value="Unassembled WGS sequence"/>
</dbReference>
<evidence type="ECO:0000256" key="3">
    <source>
        <dbReference type="ARBA" id="ARBA00022448"/>
    </source>
</evidence>
<dbReference type="InterPro" id="IPR023298">
    <property type="entry name" value="ATPase_P-typ_TM_dom_sf"/>
</dbReference>
<sequence>MPLGPTQVSVWVAAFETPCHMTRVTPLHGDPEVEDATFLLPSGVPPGPGRVELEAKGPYGISKEGLMEINRDLMTEENFAKLNEYGGADGLASKLGVDLVHGIAKSEVESQFAARRARFGTNTFVDAPSESFLSLFVECFKDTTLIILNLAAVASIATGLIEDPKHGWVEGMSILLAVVLVALVSTTSNYTKEKQFRALSAKNDEFNVKVIRGGTHDQVPVGDINVGELVTLETGDKIPADAVLVRGQDVKCNESSLTGEPDEVKKDAKKDPFLLSGCLVASGQCDVLITAVGVDSRWGRIKAKLVRENRPTPLMEKLDDMVKIIGYGGMGCAVATMIAMIVIYALTPVDQRDRGWVKIILDTFIMGVTIVVVAIPEGLPLAVTISLSYSTKKMLKDNNLIRVLAACETMGNCTSICSDKTGTLTQNRMTVVQLWTQARQYDEAAMKAMVKLDKRFVDLLAVGIAVNSTAHLLTKPVEAVVVEGGSRKEATTTTTIVQGSKTEGALLVWLKLQGIAYKELRTANYKPGKGDRMFGFSSERKTMTTIVRRLDGTYRLFSKGAAEIVLRRCTHVLTSNGTTAPIHATSSDDIHENIVKMAKNALRTVCVAYRDFGAHELPSDLTTLTDPPEKAMVLCAIFGIMDPLRPDVTSSIAMCIRAGITVRMVTGDNIHTARAIAKQCGILTDKGVALEGPDFRKMDKGDLKALLPKLQVLARSSPDDKHMLVTLLRDRAEVVGVTGDGTNDAPALRAADVGLAMGIAGTDLAKEAADIIIMDDCFSSIKQSVLWGRCVYDNIRKFLQFQLTVNIVALSLTFLSALSGFAPPLNAVMMLWVNLIMDTMGALALGTETPKPELLLRHPYKKDASLVSRIMIKNILVQSAFQLATLLLLLFSGPSILNVRKGNACVSATYSWKADLTVPARTPCAMLFDQSACPSLNCSTYVPLVPMLNQSLTTPPNVPFDCVNSVCDVSDYRHFTFIFNVFVFSQIFNEINARSVSNDWRVFSGLATNPMFVFILVSTGVLQIFLVEFGGDFTQTASMTAAHWIFSVLIASISLPLGFLMRFIPIEEHPNAFANPNELQIT</sequence>
<dbReference type="Pfam" id="PF00690">
    <property type="entry name" value="Cation_ATPase_N"/>
    <property type="match status" value="1"/>
</dbReference>
<feature type="transmembrane region" description="Helical" evidence="15">
    <location>
        <begin position="359"/>
        <end position="387"/>
    </location>
</feature>
<dbReference type="SUPFAM" id="SSF56784">
    <property type="entry name" value="HAD-like"/>
    <property type="match status" value="1"/>
</dbReference>
<feature type="transmembrane region" description="Helical" evidence="15">
    <location>
        <begin position="866"/>
        <end position="891"/>
    </location>
</feature>
<dbReference type="PROSITE" id="PS00154">
    <property type="entry name" value="ATPASE_E1_E2"/>
    <property type="match status" value="1"/>
</dbReference>
<protein>
    <recommendedName>
        <fullName evidence="2">P-type Ca(2+) transporter</fullName>
        <ecNumber evidence="2">7.2.2.10</ecNumber>
    </recommendedName>
</protein>
<dbReference type="SMART" id="SM00831">
    <property type="entry name" value="Cation_ATPase_N"/>
    <property type="match status" value="1"/>
</dbReference>
<dbReference type="OrthoDB" id="116380at2759"/>
<gene>
    <name evidence="18" type="primary">Aste57867_13098</name>
    <name evidence="17" type="ORF">As57867_013050</name>
    <name evidence="18" type="ORF">ASTE57867_13098</name>
</gene>
<reference evidence="17" key="2">
    <citation type="submission" date="2019-06" db="EMBL/GenBank/DDBJ databases">
        <title>Genomics analysis of Aphanomyces spp. identifies a new class of oomycete effector associated with host adaptation.</title>
        <authorList>
            <person name="Gaulin E."/>
        </authorList>
    </citation>
    <scope>NUCLEOTIDE SEQUENCE</scope>
    <source>
        <strain evidence="17">CBS 578.67</strain>
    </source>
</reference>
<dbReference type="GO" id="GO:0016887">
    <property type="term" value="F:ATP hydrolysis activity"/>
    <property type="evidence" value="ECO:0007669"/>
    <property type="project" value="InterPro"/>
</dbReference>
<keyword evidence="11" id="KW-1278">Translocase</keyword>
<feature type="transmembrane region" description="Helical" evidence="15">
    <location>
        <begin position="324"/>
        <end position="347"/>
    </location>
</feature>
<evidence type="ECO:0000256" key="11">
    <source>
        <dbReference type="ARBA" id="ARBA00022967"/>
    </source>
</evidence>
<dbReference type="InterPro" id="IPR044492">
    <property type="entry name" value="P_typ_ATPase_HD_dom"/>
</dbReference>
<keyword evidence="19" id="KW-1185">Reference proteome</keyword>
<dbReference type="Pfam" id="PF00122">
    <property type="entry name" value="E1-E2_ATPase"/>
    <property type="match status" value="1"/>
</dbReference>
<feature type="transmembrane region" description="Helical" evidence="15">
    <location>
        <begin position="1041"/>
        <end position="1064"/>
    </location>
</feature>
<evidence type="ECO:0000256" key="15">
    <source>
        <dbReference type="SAM" id="Phobius"/>
    </source>
</evidence>
<dbReference type="Gene3D" id="2.70.150.10">
    <property type="entry name" value="Calcium-transporting ATPase, cytoplasmic transduction domain A"/>
    <property type="match status" value="1"/>
</dbReference>